<evidence type="ECO:0000259" key="4">
    <source>
        <dbReference type="Pfam" id="PF06283"/>
    </source>
</evidence>
<dbReference type="InterPro" id="IPR029010">
    <property type="entry name" value="ThuA-like"/>
</dbReference>
<evidence type="ECO:0000313" key="5">
    <source>
        <dbReference type="EMBL" id="ORY33429.1"/>
    </source>
</evidence>
<dbReference type="Pfam" id="PF06283">
    <property type="entry name" value="ThuA"/>
    <property type="match status" value="1"/>
</dbReference>
<dbReference type="SUPFAM" id="SSF52317">
    <property type="entry name" value="Class I glutamine amidotransferase-like"/>
    <property type="match status" value="1"/>
</dbReference>
<protein>
    <submittedName>
        <fullName evidence="5">Trehalose utilization-domain-containing protein</fullName>
    </submittedName>
</protein>
<keyword evidence="2" id="KW-1133">Transmembrane helix</keyword>
<evidence type="ECO:0000256" key="3">
    <source>
        <dbReference type="SAM" id="SignalP"/>
    </source>
</evidence>
<feature type="region of interest" description="Disordered" evidence="1">
    <location>
        <begin position="304"/>
        <end position="324"/>
    </location>
</feature>
<feature type="signal peptide" evidence="3">
    <location>
        <begin position="1"/>
        <end position="22"/>
    </location>
</feature>
<name>A0A1Y2BF30_9TREE</name>
<gene>
    <name evidence="5" type="ORF">BCR39DRAFT_300250</name>
</gene>
<evidence type="ECO:0000256" key="1">
    <source>
        <dbReference type="SAM" id="MobiDB-lite"/>
    </source>
</evidence>
<dbReference type="Proteomes" id="UP000193986">
    <property type="component" value="Unassembled WGS sequence"/>
</dbReference>
<comment type="caution">
    <text evidence="5">The sequence shown here is derived from an EMBL/GenBank/DDBJ whole genome shotgun (WGS) entry which is preliminary data.</text>
</comment>
<dbReference type="EMBL" id="MCFC01000006">
    <property type="protein sequence ID" value="ORY33429.1"/>
    <property type="molecule type" value="Genomic_DNA"/>
</dbReference>
<dbReference type="Gene3D" id="3.40.50.880">
    <property type="match status" value="1"/>
</dbReference>
<organism evidence="5 6">
    <name type="scientific">Naematelia encephala</name>
    <dbReference type="NCBI Taxonomy" id="71784"/>
    <lineage>
        <taxon>Eukaryota</taxon>
        <taxon>Fungi</taxon>
        <taxon>Dikarya</taxon>
        <taxon>Basidiomycota</taxon>
        <taxon>Agaricomycotina</taxon>
        <taxon>Tremellomycetes</taxon>
        <taxon>Tremellales</taxon>
        <taxon>Naemateliaceae</taxon>
        <taxon>Naematelia</taxon>
    </lineage>
</organism>
<proteinExistence type="predicted"/>
<feature type="transmembrane region" description="Helical" evidence="2">
    <location>
        <begin position="340"/>
        <end position="364"/>
    </location>
</feature>
<dbReference type="OrthoDB" id="3482285at2759"/>
<keyword evidence="2" id="KW-0812">Transmembrane</keyword>
<evidence type="ECO:0000313" key="6">
    <source>
        <dbReference type="Proteomes" id="UP000193986"/>
    </source>
</evidence>
<feature type="chain" id="PRO_5012463360" evidence="3">
    <location>
        <begin position="23"/>
        <end position="365"/>
    </location>
</feature>
<feature type="domain" description="ThuA-like" evidence="4">
    <location>
        <begin position="27"/>
        <end position="258"/>
    </location>
</feature>
<keyword evidence="2" id="KW-0472">Membrane</keyword>
<accession>A0A1Y2BF30</accession>
<dbReference type="InParanoid" id="A0A1Y2BF30"/>
<sequence>MLSSTLLVHLLGLFALTTNALASSPLVLVYYATAGYYHDSIPTGLRVLGEQGPLYGISFDFTEDKTQFRPEILTKYDAVLFFDNTDQVLDETGEAALKAYFEEGGNFVGIHAASSCEWDDRRFSLAIGALFDYHPTLQNVTYVNLDSNFPATKYLPTKFRYEEEAYHFQSDPRENGAVVVLALDPDSFYNDGTSSGNYSGGGHPLPAAWYNESPLSAKPLAQGAPVSGRSFYTALGHSNRTWESPWYQGHVMEGIKWVLDGNSTLAYGVGLVGNPIGTATASSSGASVSSTQFSARDAGALVATSSTSASTGTNTDTSTSTGTSYSSAATSSSAAMGKSAVLGGAGAGIIGTVLAGIVAGVGLAW</sequence>
<keyword evidence="6" id="KW-1185">Reference proteome</keyword>
<dbReference type="InterPro" id="IPR029062">
    <property type="entry name" value="Class_I_gatase-like"/>
</dbReference>
<dbReference type="PANTHER" id="PTHR40469:SF2">
    <property type="entry name" value="GALACTOSE-BINDING DOMAIN-LIKE SUPERFAMILY PROTEIN"/>
    <property type="match status" value="1"/>
</dbReference>
<dbReference type="AlphaFoldDB" id="A0A1Y2BF30"/>
<keyword evidence="3" id="KW-0732">Signal</keyword>
<reference evidence="5 6" key="1">
    <citation type="submission" date="2016-07" db="EMBL/GenBank/DDBJ databases">
        <title>Pervasive Adenine N6-methylation of Active Genes in Fungi.</title>
        <authorList>
            <consortium name="DOE Joint Genome Institute"/>
            <person name="Mondo S.J."/>
            <person name="Dannebaum R.O."/>
            <person name="Kuo R.C."/>
            <person name="Labutti K."/>
            <person name="Haridas S."/>
            <person name="Kuo A."/>
            <person name="Salamov A."/>
            <person name="Ahrendt S.R."/>
            <person name="Lipzen A."/>
            <person name="Sullivan W."/>
            <person name="Andreopoulos W.B."/>
            <person name="Clum A."/>
            <person name="Lindquist E."/>
            <person name="Daum C."/>
            <person name="Ramamoorthy G.K."/>
            <person name="Gryganskyi A."/>
            <person name="Culley D."/>
            <person name="Magnuson J.K."/>
            <person name="James T.Y."/>
            <person name="O'Malley M.A."/>
            <person name="Stajich J.E."/>
            <person name="Spatafora J.W."/>
            <person name="Visel A."/>
            <person name="Grigoriev I.V."/>
        </authorList>
    </citation>
    <scope>NUCLEOTIDE SEQUENCE [LARGE SCALE GENOMIC DNA]</scope>
    <source>
        <strain evidence="5 6">68-887.2</strain>
    </source>
</reference>
<dbReference type="PANTHER" id="PTHR40469">
    <property type="entry name" value="SECRETED GLYCOSYL HYDROLASE"/>
    <property type="match status" value="1"/>
</dbReference>
<evidence type="ECO:0000256" key="2">
    <source>
        <dbReference type="SAM" id="Phobius"/>
    </source>
</evidence>